<feature type="transmembrane region" description="Helical" evidence="5">
    <location>
        <begin position="401"/>
        <end position="421"/>
    </location>
</feature>
<dbReference type="InterPro" id="IPR050598">
    <property type="entry name" value="AminoAcid_Transporter"/>
</dbReference>
<accession>A0ABS6E924</accession>
<gene>
    <name evidence="6" type="ORF">KQI42_15525</name>
</gene>
<proteinExistence type="predicted"/>
<evidence type="ECO:0000313" key="6">
    <source>
        <dbReference type="EMBL" id="MBU5439427.1"/>
    </source>
</evidence>
<dbReference type="PIRSF" id="PIRSF006060">
    <property type="entry name" value="AA_transporter"/>
    <property type="match status" value="1"/>
</dbReference>
<feature type="transmembrane region" description="Helical" evidence="5">
    <location>
        <begin position="366"/>
        <end position="389"/>
    </location>
</feature>
<feature type="transmembrane region" description="Helical" evidence="5">
    <location>
        <begin position="292"/>
        <end position="316"/>
    </location>
</feature>
<keyword evidence="2 5" id="KW-0812">Transmembrane</keyword>
<name>A0ABS6E924_9FIRM</name>
<feature type="transmembrane region" description="Helical" evidence="5">
    <location>
        <begin position="340"/>
        <end position="360"/>
    </location>
</feature>
<reference evidence="6 7" key="1">
    <citation type="submission" date="2021-06" db="EMBL/GenBank/DDBJ databases">
        <authorList>
            <person name="Sun Q."/>
            <person name="Li D."/>
        </authorList>
    </citation>
    <scope>NUCLEOTIDE SEQUENCE [LARGE SCALE GENOMIC DNA]</scope>
    <source>
        <strain evidence="6 7">MSJ-40</strain>
    </source>
</reference>
<protein>
    <submittedName>
        <fullName evidence="6">Amino acid permease</fullName>
    </submittedName>
</protein>
<feature type="transmembrane region" description="Helical" evidence="5">
    <location>
        <begin position="17"/>
        <end position="38"/>
    </location>
</feature>
<organism evidence="6 7">
    <name type="scientific">Tissierella simiarum</name>
    <dbReference type="NCBI Taxonomy" id="2841534"/>
    <lineage>
        <taxon>Bacteria</taxon>
        <taxon>Bacillati</taxon>
        <taxon>Bacillota</taxon>
        <taxon>Tissierellia</taxon>
        <taxon>Tissierellales</taxon>
        <taxon>Tissierellaceae</taxon>
        <taxon>Tissierella</taxon>
    </lineage>
</organism>
<evidence type="ECO:0000256" key="1">
    <source>
        <dbReference type="ARBA" id="ARBA00004141"/>
    </source>
</evidence>
<feature type="transmembrane region" description="Helical" evidence="5">
    <location>
        <begin position="238"/>
        <end position="256"/>
    </location>
</feature>
<keyword evidence="7" id="KW-1185">Reference proteome</keyword>
<dbReference type="EMBL" id="JAHLPM010000015">
    <property type="protein sequence ID" value="MBU5439427.1"/>
    <property type="molecule type" value="Genomic_DNA"/>
</dbReference>
<comment type="caution">
    <text evidence="6">The sequence shown here is derived from an EMBL/GenBank/DDBJ whole genome shotgun (WGS) entry which is preliminary data.</text>
</comment>
<dbReference type="Pfam" id="PF13520">
    <property type="entry name" value="AA_permease_2"/>
    <property type="match status" value="1"/>
</dbReference>
<evidence type="ECO:0000256" key="3">
    <source>
        <dbReference type="ARBA" id="ARBA00022989"/>
    </source>
</evidence>
<sequence length="462" mass="50097">MKNDSPTTESSGFKKEIGLFGGISLVAGMTIGSGIYYLGSYVLQRSNMSMGMALLCWVIGGIISILGGLCFAELGASMPIAGGMTIYLSKAYSPAVGFINGFCLLFLNGSGSIAALSIAFVTAFNVLIPMSDIMIKLLAVCLILLLTALNFKGVKVASMFQNFTMVARIIPLFLIIILGITMGHETLNLSIIPDDNPVSISGMITMIAFATFASLWAYEGWTNLNTVAEEMKNPKRDLPLSIIISLAFITIVYTLFNFAVYKVLPAGEIADMMESGNIYLGSEVASRLMGNLGFYVVLIGMSVGIIGTINGDVLTFPRTYYAMAMEGYFPQSFKKLHPKYSIPHVATIVQAIISIILVMMRNLEQLTGLVIFTSAALNMLAIAAVLVFRKKYPDLERPYKVWGGAPTVIITLIVFSILLINELVSDPVNSLIGLIVPIIGYFSYLYFKKKNGGADYRGDNLE</sequence>
<feature type="transmembrane region" description="Helical" evidence="5">
    <location>
        <begin position="200"/>
        <end position="218"/>
    </location>
</feature>
<keyword evidence="4 5" id="KW-0472">Membrane</keyword>
<feature type="transmembrane region" description="Helical" evidence="5">
    <location>
        <begin position="95"/>
        <end position="121"/>
    </location>
</feature>
<feature type="transmembrane region" description="Helical" evidence="5">
    <location>
        <begin position="133"/>
        <end position="151"/>
    </location>
</feature>
<feature type="transmembrane region" description="Helical" evidence="5">
    <location>
        <begin position="50"/>
        <end position="74"/>
    </location>
</feature>
<feature type="transmembrane region" description="Helical" evidence="5">
    <location>
        <begin position="163"/>
        <end position="180"/>
    </location>
</feature>
<evidence type="ECO:0000256" key="5">
    <source>
        <dbReference type="SAM" id="Phobius"/>
    </source>
</evidence>
<dbReference type="InterPro" id="IPR002293">
    <property type="entry name" value="AA/rel_permease1"/>
</dbReference>
<evidence type="ECO:0000256" key="4">
    <source>
        <dbReference type="ARBA" id="ARBA00023136"/>
    </source>
</evidence>
<dbReference type="RefSeq" id="WP_216521136.1">
    <property type="nucleotide sequence ID" value="NZ_JAHLPM010000015.1"/>
</dbReference>
<feature type="transmembrane region" description="Helical" evidence="5">
    <location>
        <begin position="427"/>
        <end position="447"/>
    </location>
</feature>
<dbReference type="PANTHER" id="PTHR11785:SF512">
    <property type="entry name" value="SOBREMESA, ISOFORM B"/>
    <property type="match status" value="1"/>
</dbReference>
<comment type="subcellular location">
    <subcellularLocation>
        <location evidence="1">Membrane</location>
        <topology evidence="1">Multi-pass membrane protein</topology>
    </subcellularLocation>
</comment>
<dbReference type="PANTHER" id="PTHR11785">
    <property type="entry name" value="AMINO ACID TRANSPORTER"/>
    <property type="match status" value="1"/>
</dbReference>
<dbReference type="Proteomes" id="UP000749471">
    <property type="component" value="Unassembled WGS sequence"/>
</dbReference>
<keyword evidence="3 5" id="KW-1133">Transmembrane helix</keyword>
<evidence type="ECO:0000313" key="7">
    <source>
        <dbReference type="Proteomes" id="UP000749471"/>
    </source>
</evidence>
<evidence type="ECO:0000256" key="2">
    <source>
        <dbReference type="ARBA" id="ARBA00022692"/>
    </source>
</evidence>